<evidence type="ECO:0008006" key="3">
    <source>
        <dbReference type="Google" id="ProtNLM"/>
    </source>
</evidence>
<proteinExistence type="predicted"/>
<evidence type="ECO:0000313" key="1">
    <source>
        <dbReference type="EMBL" id="PNV73323.1"/>
    </source>
</evidence>
<organism evidence="1 2">
    <name type="scientific">Leptospira inadai serovar Lyme</name>
    <dbReference type="NCBI Taxonomy" id="293084"/>
    <lineage>
        <taxon>Bacteria</taxon>
        <taxon>Pseudomonadati</taxon>
        <taxon>Spirochaetota</taxon>
        <taxon>Spirochaetia</taxon>
        <taxon>Leptospirales</taxon>
        <taxon>Leptospiraceae</taxon>
        <taxon>Leptospira</taxon>
    </lineage>
</organism>
<dbReference type="Proteomes" id="UP000094669">
    <property type="component" value="Unassembled WGS sequence"/>
</dbReference>
<comment type="caution">
    <text evidence="1">The sequence shown here is derived from an EMBL/GenBank/DDBJ whole genome shotgun (WGS) entry which is preliminary data.</text>
</comment>
<keyword evidence="2" id="KW-1185">Reference proteome</keyword>
<reference evidence="1" key="1">
    <citation type="submission" date="2018-01" db="EMBL/GenBank/DDBJ databases">
        <title>Genomic characterization of Leptospira inadai serogroup Lyme isolated from captured rat in Brazil and comparative analysis with human reference strain.</title>
        <authorList>
            <person name="Moreno L.Z."/>
            <person name="Loureiro A.P."/>
            <person name="Miraglia F."/>
            <person name="Kremer F.S."/>
            <person name="Eslabao M.R."/>
            <person name="Dellagostin O.A."/>
            <person name="Lilenbaum W."/>
            <person name="Moreno A.M."/>
        </authorList>
    </citation>
    <scope>NUCLEOTIDE SEQUENCE [LARGE SCALE GENOMIC DNA]</scope>
    <source>
        <strain evidence="1">M34/99</strain>
    </source>
</reference>
<evidence type="ECO:0000313" key="2">
    <source>
        <dbReference type="Proteomes" id="UP000094669"/>
    </source>
</evidence>
<sequence>MTLPSRKLTSNGGKVSPLCRIATRIGKILRPFSVSTYSLVSLPSEAGTISRIPPMAGFCNRTLGIFATAIL</sequence>
<accession>A0ABX4YET9</accession>
<name>A0ABX4YET9_9LEPT</name>
<protein>
    <recommendedName>
        <fullName evidence="3">Lipoprotein</fullName>
    </recommendedName>
</protein>
<gene>
    <name evidence="1" type="ORF">BES34_017695</name>
</gene>
<dbReference type="EMBL" id="MCRM02000024">
    <property type="protein sequence ID" value="PNV73323.1"/>
    <property type="molecule type" value="Genomic_DNA"/>
</dbReference>